<dbReference type="Pfam" id="PF01476">
    <property type="entry name" value="LysM"/>
    <property type="match status" value="1"/>
</dbReference>
<dbReference type="CDD" id="cd00118">
    <property type="entry name" value="LysM"/>
    <property type="match status" value="1"/>
</dbReference>
<keyword evidence="2" id="KW-0812">Transmembrane</keyword>
<name>A0A173Z764_9FIRM</name>
<accession>A0A173Z764</accession>
<keyword evidence="2" id="KW-0472">Membrane</keyword>
<sequence>MIEVIYKDESQEGQNGEEPFGLPRNIRQIGLAAEDYRIYMEDYVYTFLVRLARTEDSLGEAKTRVAVLTGNLKWRSQTAYLFIKGAIIAEEMEAAPDHIDFSENQWKQIQEAQKEYFEDQEIVGWFFSQPQLLLKVSEVMSKVHMKHFGGEKVLMLMEPQEREDAFFRYENNEMVRLGGYYLYYEKNPGMQTYMIDKNEELQPEPQEKYEDQAVKDFRKIIADKKETRKEPAAPSVFSYGLTACLAIAVLTVGVNFYRSYQNVKQNEKESATVSSVIVEEITPSPVVGTSNNEAVRQHKQYRTDTIQNDAGKNKKNNEENDEENNQSTSEKENSEKKNNTSEKKISAEQTETEQKSDKTEQLPDVKTEKADKTEQIYQQEADERKAQKRVREAVQKENSEAAGKAHESYVIQPGDTLFQISMDRYGSIEAISQICKLNGMSADEIIYPGQVIVLP</sequence>
<keyword evidence="2" id="KW-1133">Transmembrane helix</keyword>
<dbReference type="EMBL" id="CYZN01000005">
    <property type="protein sequence ID" value="CUN71038.1"/>
    <property type="molecule type" value="Genomic_DNA"/>
</dbReference>
<dbReference type="InterPro" id="IPR036779">
    <property type="entry name" value="LysM_dom_sf"/>
</dbReference>
<protein>
    <submittedName>
        <fullName evidence="4">LysM domain</fullName>
    </submittedName>
</protein>
<feature type="region of interest" description="Disordered" evidence="1">
    <location>
        <begin position="301"/>
        <end position="386"/>
    </location>
</feature>
<dbReference type="Proteomes" id="UP000095431">
    <property type="component" value="Unassembled WGS sequence"/>
</dbReference>
<feature type="compositionally biased region" description="Basic and acidic residues" evidence="1">
    <location>
        <begin position="329"/>
        <end position="374"/>
    </location>
</feature>
<evidence type="ECO:0000256" key="1">
    <source>
        <dbReference type="SAM" id="MobiDB-lite"/>
    </source>
</evidence>
<feature type="transmembrane region" description="Helical" evidence="2">
    <location>
        <begin position="236"/>
        <end position="257"/>
    </location>
</feature>
<dbReference type="InterPro" id="IPR018392">
    <property type="entry name" value="LysM"/>
</dbReference>
<dbReference type="RefSeq" id="WP_055199823.1">
    <property type="nucleotide sequence ID" value="NZ_BTHH01000004.1"/>
</dbReference>
<dbReference type="eggNOG" id="COG1388">
    <property type="taxonomic scope" value="Bacteria"/>
</dbReference>
<dbReference type="SUPFAM" id="SSF54106">
    <property type="entry name" value="LysM domain"/>
    <property type="match status" value="1"/>
</dbReference>
<evidence type="ECO:0000313" key="4">
    <source>
        <dbReference type="EMBL" id="CUN71038.1"/>
    </source>
</evidence>
<reference evidence="4 5" key="1">
    <citation type="submission" date="2015-09" db="EMBL/GenBank/DDBJ databases">
        <authorList>
            <consortium name="Pathogen Informatics"/>
        </authorList>
    </citation>
    <scope>NUCLEOTIDE SEQUENCE [LARGE SCALE GENOMIC DNA]</scope>
    <source>
        <strain evidence="4 5">2789STDY5834863</strain>
    </source>
</reference>
<evidence type="ECO:0000256" key="2">
    <source>
        <dbReference type="SAM" id="Phobius"/>
    </source>
</evidence>
<dbReference type="SMART" id="SM00257">
    <property type="entry name" value="LysM"/>
    <property type="match status" value="1"/>
</dbReference>
<evidence type="ECO:0000313" key="5">
    <source>
        <dbReference type="Proteomes" id="UP000095431"/>
    </source>
</evidence>
<evidence type="ECO:0000259" key="3">
    <source>
        <dbReference type="PROSITE" id="PS51782"/>
    </source>
</evidence>
<proteinExistence type="predicted"/>
<feature type="domain" description="LysM" evidence="3">
    <location>
        <begin position="407"/>
        <end position="454"/>
    </location>
</feature>
<dbReference type="PROSITE" id="PS51782">
    <property type="entry name" value="LYSM"/>
    <property type="match status" value="1"/>
</dbReference>
<organism evidence="4 5">
    <name type="scientific">Blautia wexlerae</name>
    <dbReference type="NCBI Taxonomy" id="418240"/>
    <lineage>
        <taxon>Bacteria</taxon>
        <taxon>Bacillati</taxon>
        <taxon>Bacillota</taxon>
        <taxon>Clostridia</taxon>
        <taxon>Lachnospirales</taxon>
        <taxon>Lachnospiraceae</taxon>
        <taxon>Blautia</taxon>
    </lineage>
</organism>
<dbReference type="AlphaFoldDB" id="A0A173Z764"/>
<dbReference type="Gene3D" id="3.10.350.10">
    <property type="entry name" value="LysM domain"/>
    <property type="match status" value="1"/>
</dbReference>
<gene>
    <name evidence="4" type="ORF">ERS852478_00844</name>
</gene>